<evidence type="ECO:0000313" key="2">
    <source>
        <dbReference type="EMBL" id="KAK5984159.1"/>
    </source>
</evidence>
<proteinExistence type="predicted"/>
<gene>
    <name evidence="2" type="ORF">GCK32_013869</name>
</gene>
<evidence type="ECO:0000256" key="1">
    <source>
        <dbReference type="SAM" id="Phobius"/>
    </source>
</evidence>
<organism evidence="2 3">
    <name type="scientific">Trichostrongylus colubriformis</name>
    <name type="common">Black scour worm</name>
    <dbReference type="NCBI Taxonomy" id="6319"/>
    <lineage>
        <taxon>Eukaryota</taxon>
        <taxon>Metazoa</taxon>
        <taxon>Ecdysozoa</taxon>
        <taxon>Nematoda</taxon>
        <taxon>Chromadorea</taxon>
        <taxon>Rhabditida</taxon>
        <taxon>Rhabditina</taxon>
        <taxon>Rhabditomorpha</taxon>
        <taxon>Strongyloidea</taxon>
        <taxon>Trichostrongylidae</taxon>
        <taxon>Trichostrongylus</taxon>
    </lineage>
</organism>
<protein>
    <submittedName>
        <fullName evidence="2">Uncharacterized protein</fullName>
    </submittedName>
</protein>
<dbReference type="EMBL" id="WIXE01003201">
    <property type="protein sequence ID" value="KAK5984159.1"/>
    <property type="molecule type" value="Genomic_DNA"/>
</dbReference>
<keyword evidence="3" id="KW-1185">Reference proteome</keyword>
<sequence length="146" mass="17161">MCCMDDYCNEVEDPVFAQVRIVEAGSNDFKDALPYLIVLLLFVISLIPLMSSHLEDRRKDSLKRAEKAQWIDQMPNALPLLEVNKYFTISPNFSSLRRLHDTLRHFNQAYKFPVNETIEDQEANMFLEVHVTQMDNNYPRRVRLPL</sequence>
<accession>A0AAN8FVV6</accession>
<keyword evidence="1" id="KW-0472">Membrane</keyword>
<keyword evidence="1" id="KW-0812">Transmembrane</keyword>
<feature type="transmembrane region" description="Helical" evidence="1">
    <location>
        <begin position="32"/>
        <end position="54"/>
    </location>
</feature>
<name>A0AAN8FVV6_TRICO</name>
<feature type="non-terminal residue" evidence="2">
    <location>
        <position position="146"/>
    </location>
</feature>
<evidence type="ECO:0000313" key="3">
    <source>
        <dbReference type="Proteomes" id="UP001331761"/>
    </source>
</evidence>
<dbReference type="AlphaFoldDB" id="A0AAN8FVV6"/>
<comment type="caution">
    <text evidence="2">The sequence shown here is derived from an EMBL/GenBank/DDBJ whole genome shotgun (WGS) entry which is preliminary data.</text>
</comment>
<keyword evidence="1" id="KW-1133">Transmembrane helix</keyword>
<reference evidence="2 3" key="1">
    <citation type="submission" date="2019-10" db="EMBL/GenBank/DDBJ databases">
        <title>Assembly and Annotation for the nematode Trichostrongylus colubriformis.</title>
        <authorList>
            <person name="Martin J."/>
        </authorList>
    </citation>
    <scope>NUCLEOTIDE SEQUENCE [LARGE SCALE GENOMIC DNA]</scope>
    <source>
        <strain evidence="2">G859</strain>
        <tissue evidence="2">Whole worm</tissue>
    </source>
</reference>
<dbReference type="Proteomes" id="UP001331761">
    <property type="component" value="Unassembled WGS sequence"/>
</dbReference>